<comment type="caution">
    <text evidence="1">The sequence shown here is derived from an EMBL/GenBank/DDBJ whole genome shotgun (WGS) entry which is preliminary data.</text>
</comment>
<reference evidence="1 2" key="1">
    <citation type="journal article" date="2021" name="Hortic Res">
        <title>Chromosome-scale assembly of the Dendrobium chrysotoxum genome enhances the understanding of orchid evolution.</title>
        <authorList>
            <person name="Zhang Y."/>
            <person name="Zhang G.Q."/>
            <person name="Zhang D."/>
            <person name="Liu X.D."/>
            <person name="Xu X.Y."/>
            <person name="Sun W.H."/>
            <person name="Yu X."/>
            <person name="Zhu X."/>
            <person name="Wang Z.W."/>
            <person name="Zhao X."/>
            <person name="Zhong W.Y."/>
            <person name="Chen H."/>
            <person name="Yin W.L."/>
            <person name="Huang T."/>
            <person name="Niu S.C."/>
            <person name="Liu Z.J."/>
        </authorList>
    </citation>
    <scope>NUCLEOTIDE SEQUENCE [LARGE SCALE GENOMIC DNA]</scope>
    <source>
        <strain evidence="1">Lindl</strain>
    </source>
</reference>
<protein>
    <submittedName>
        <fullName evidence="1">Uncharacterized protein</fullName>
    </submittedName>
</protein>
<dbReference type="AlphaFoldDB" id="A0AAV7HB32"/>
<dbReference type="Proteomes" id="UP000775213">
    <property type="component" value="Unassembled WGS sequence"/>
</dbReference>
<evidence type="ECO:0000313" key="2">
    <source>
        <dbReference type="Proteomes" id="UP000775213"/>
    </source>
</evidence>
<dbReference type="EMBL" id="JAGFBR010000006">
    <property type="protein sequence ID" value="KAH0465340.1"/>
    <property type="molecule type" value="Genomic_DNA"/>
</dbReference>
<accession>A0AAV7HB32</accession>
<keyword evidence="2" id="KW-1185">Reference proteome</keyword>
<proteinExistence type="predicted"/>
<gene>
    <name evidence="1" type="ORF">IEQ34_005443</name>
</gene>
<organism evidence="1 2">
    <name type="scientific">Dendrobium chrysotoxum</name>
    <name type="common">Orchid</name>
    <dbReference type="NCBI Taxonomy" id="161865"/>
    <lineage>
        <taxon>Eukaryota</taxon>
        <taxon>Viridiplantae</taxon>
        <taxon>Streptophyta</taxon>
        <taxon>Embryophyta</taxon>
        <taxon>Tracheophyta</taxon>
        <taxon>Spermatophyta</taxon>
        <taxon>Magnoliopsida</taxon>
        <taxon>Liliopsida</taxon>
        <taxon>Asparagales</taxon>
        <taxon>Orchidaceae</taxon>
        <taxon>Epidendroideae</taxon>
        <taxon>Malaxideae</taxon>
        <taxon>Dendrobiinae</taxon>
        <taxon>Dendrobium</taxon>
    </lineage>
</organism>
<sequence length="172" mass="20273">MRDGPGGDHDRVRMCNGGEHEWRRPESMNMQWGQVRSGFRLVAQMMSEAQGRTVGVKGDDVNKNLQLFLILNPPHFHSDVEPLEAEDRLIRCPKGRRVSLVMFLLDRELSASDWLREREIEIDREREREISGLWEGPGIYLIMLYIVKCYCRYLRLYVLWLRFHNLENGKNG</sequence>
<evidence type="ECO:0000313" key="1">
    <source>
        <dbReference type="EMBL" id="KAH0465340.1"/>
    </source>
</evidence>
<name>A0AAV7HB32_DENCH</name>